<proteinExistence type="inferred from homology"/>
<accession>A0A4Y7KYL6</accession>
<gene>
    <name evidence="8" type="ORF">C5167_002028</name>
</gene>
<feature type="compositionally biased region" description="Low complexity" evidence="6">
    <location>
        <begin position="369"/>
        <end position="380"/>
    </location>
</feature>
<dbReference type="GO" id="GO:0005874">
    <property type="term" value="C:microtubule"/>
    <property type="evidence" value="ECO:0007669"/>
    <property type="project" value="UniProtKB-KW"/>
</dbReference>
<sequence>MNPESGVALENQGGLVEITTSVDGLALSMDKENSKVVDVLDVNVVSEDMLNAEERNTTEVAIEASTTIPISSNSSEKPVVGDGHGLKNIKTTKVQPNKKGSTAVSKTQKSLSQSLSFPSRGAAGNGLKKSLDSKPAKTNARHSRTNGEAEDEASKETVAARLSRPIRRVSTGASSVNAKPTARRATLAAVPNAQGSVSTKAASGSATVNDKKPSVEEKPSLEVTQSDDQDSKQVGKSQLAEDDEDTHSITSSTTPCGSQRDGSGFAFRLGERAEKRREFYSKLEEKIHAKEMEKTDMQAKSKESQEKEIKQLRKSLAFKATPMPTFYKEPIPPIELKKIPTTRPKSPKLGRNKTSGAVDNNSSEGGGSSQSPKRSSLDLSKSSKRQSVDTNGDSVSSKTPVRRSSLSKLPSKKSITTKTEEKLPTTKPKSGDPNVDNQKVVCSGVAGEVEGNTANTVEDPCIEAKSSIEENKCNSSENPSQESESISEHPVVGEGGHPELA</sequence>
<dbReference type="InterPro" id="IPR044833">
    <property type="entry name" value="WDL5/6"/>
</dbReference>
<feature type="compositionally biased region" description="Polar residues" evidence="6">
    <location>
        <begin position="89"/>
        <end position="104"/>
    </location>
</feature>
<feature type="compositionally biased region" description="Low complexity" evidence="6">
    <location>
        <begin position="475"/>
        <end position="484"/>
    </location>
</feature>
<evidence type="ECO:0000256" key="2">
    <source>
        <dbReference type="ARBA" id="ARBA00005885"/>
    </source>
</evidence>
<feature type="compositionally biased region" description="Basic and acidic residues" evidence="6">
    <location>
        <begin position="288"/>
        <end position="311"/>
    </location>
</feature>
<name>A0A4Y7KYL6_PAPSO</name>
<feature type="region of interest" description="Disordered" evidence="6">
    <location>
        <begin position="288"/>
        <end position="439"/>
    </location>
</feature>
<evidence type="ECO:0000313" key="8">
    <source>
        <dbReference type="EMBL" id="RZC77857.1"/>
    </source>
</evidence>
<evidence type="ECO:0000256" key="3">
    <source>
        <dbReference type="ARBA" id="ARBA00022490"/>
    </source>
</evidence>
<feature type="compositionally biased region" description="Basic and acidic residues" evidence="6">
    <location>
        <begin position="209"/>
        <end position="220"/>
    </location>
</feature>
<keyword evidence="9" id="KW-1185">Reference proteome</keyword>
<keyword evidence="3" id="KW-0963">Cytoplasm</keyword>
<feature type="compositionally biased region" description="Polar residues" evidence="6">
    <location>
        <begin position="248"/>
        <end position="261"/>
    </location>
</feature>
<keyword evidence="5" id="KW-0206">Cytoskeleton</keyword>
<evidence type="ECO:0000313" key="9">
    <source>
        <dbReference type="Proteomes" id="UP000316621"/>
    </source>
</evidence>
<dbReference type="Pfam" id="PF06886">
    <property type="entry name" value="TPX2"/>
    <property type="match status" value="1"/>
</dbReference>
<protein>
    <recommendedName>
        <fullName evidence="7">TPX2 C-terminal domain-containing protein</fullName>
    </recommendedName>
</protein>
<dbReference type="EMBL" id="CM010723">
    <property type="protein sequence ID" value="RZC77857.1"/>
    <property type="molecule type" value="Genomic_DNA"/>
</dbReference>
<feature type="region of interest" description="Disordered" evidence="6">
    <location>
        <begin position="68"/>
        <end position="271"/>
    </location>
</feature>
<reference evidence="8 9" key="1">
    <citation type="journal article" date="2018" name="Science">
        <title>The opium poppy genome and morphinan production.</title>
        <authorList>
            <person name="Guo L."/>
            <person name="Winzer T."/>
            <person name="Yang X."/>
            <person name="Li Y."/>
            <person name="Ning Z."/>
            <person name="He Z."/>
            <person name="Teodor R."/>
            <person name="Lu Y."/>
            <person name="Bowser T.A."/>
            <person name="Graham I.A."/>
            <person name="Ye K."/>
        </authorList>
    </citation>
    <scope>NUCLEOTIDE SEQUENCE [LARGE SCALE GENOMIC DNA]</scope>
    <source>
        <strain evidence="9">cv. HN1</strain>
        <tissue evidence="8">Leaves</tissue>
    </source>
</reference>
<dbReference type="InterPro" id="IPR027329">
    <property type="entry name" value="TPX2_C"/>
</dbReference>
<evidence type="ECO:0000256" key="6">
    <source>
        <dbReference type="SAM" id="MobiDB-lite"/>
    </source>
</evidence>
<dbReference type="Gramene" id="RZC77857">
    <property type="protein sequence ID" value="RZC77857"/>
    <property type="gene ID" value="C5167_002028"/>
</dbReference>
<dbReference type="GO" id="GO:0008017">
    <property type="term" value="F:microtubule binding"/>
    <property type="evidence" value="ECO:0007669"/>
    <property type="project" value="InterPro"/>
</dbReference>
<comment type="similarity">
    <text evidence="2">Belongs to the TPX2 family.</text>
</comment>
<feature type="compositionally biased region" description="Polar residues" evidence="6">
    <location>
        <begin position="222"/>
        <end position="236"/>
    </location>
</feature>
<dbReference type="AlphaFoldDB" id="A0A4Y7KYL6"/>
<evidence type="ECO:0000259" key="7">
    <source>
        <dbReference type="Pfam" id="PF06886"/>
    </source>
</evidence>
<comment type="subcellular location">
    <subcellularLocation>
        <location evidence="1">Cytoplasm</location>
        <location evidence="1">Cytoskeleton</location>
    </subcellularLocation>
</comment>
<feature type="compositionally biased region" description="Polar residues" evidence="6">
    <location>
        <begin position="388"/>
        <end position="399"/>
    </location>
</feature>
<organism evidence="8 9">
    <name type="scientific">Papaver somniferum</name>
    <name type="common">Opium poppy</name>
    <dbReference type="NCBI Taxonomy" id="3469"/>
    <lineage>
        <taxon>Eukaryota</taxon>
        <taxon>Viridiplantae</taxon>
        <taxon>Streptophyta</taxon>
        <taxon>Embryophyta</taxon>
        <taxon>Tracheophyta</taxon>
        <taxon>Spermatophyta</taxon>
        <taxon>Magnoliopsida</taxon>
        <taxon>Ranunculales</taxon>
        <taxon>Papaveraceae</taxon>
        <taxon>Papaveroideae</taxon>
        <taxon>Papaver</taxon>
    </lineage>
</organism>
<feature type="region of interest" description="Disordered" evidence="6">
    <location>
        <begin position="467"/>
        <end position="501"/>
    </location>
</feature>
<dbReference type="OMA" id="ECHDPPV"/>
<evidence type="ECO:0000256" key="4">
    <source>
        <dbReference type="ARBA" id="ARBA00022701"/>
    </source>
</evidence>
<feature type="compositionally biased region" description="Low complexity" evidence="6">
    <location>
        <begin position="105"/>
        <end position="116"/>
    </location>
</feature>
<dbReference type="OrthoDB" id="1939285at2759"/>
<feature type="compositionally biased region" description="Low complexity" evidence="6">
    <location>
        <begin position="404"/>
        <end position="417"/>
    </location>
</feature>
<feature type="compositionally biased region" description="Polar residues" evidence="6">
    <location>
        <begin position="352"/>
        <end position="361"/>
    </location>
</feature>
<dbReference type="Proteomes" id="UP000316621">
    <property type="component" value="Chromosome 9"/>
</dbReference>
<evidence type="ECO:0000256" key="1">
    <source>
        <dbReference type="ARBA" id="ARBA00004245"/>
    </source>
</evidence>
<evidence type="ECO:0000256" key="5">
    <source>
        <dbReference type="ARBA" id="ARBA00023212"/>
    </source>
</evidence>
<dbReference type="PANTHER" id="PTHR31358:SF30">
    <property type="entry name" value="PROTEIN WVD2-LIKE 4"/>
    <property type="match status" value="1"/>
</dbReference>
<feature type="compositionally biased region" description="Polar residues" evidence="6">
    <location>
        <begin position="193"/>
        <end position="208"/>
    </location>
</feature>
<feature type="domain" description="TPX2 C-terminal" evidence="7">
    <location>
        <begin position="265"/>
        <end position="336"/>
    </location>
</feature>
<keyword evidence="4" id="KW-0493">Microtubule</keyword>
<dbReference type="PANTHER" id="PTHR31358">
    <property type="entry name" value="PROTEIN WVD2-LIKE 4"/>
    <property type="match status" value="1"/>
</dbReference>